<dbReference type="SUPFAM" id="SSF56529">
    <property type="entry name" value="FAH"/>
    <property type="match status" value="1"/>
</dbReference>
<keyword evidence="5" id="KW-1185">Reference proteome</keyword>
<dbReference type="RefSeq" id="WP_270898276.1">
    <property type="nucleotide sequence ID" value="NZ_JBHSPF010000022.1"/>
</dbReference>
<evidence type="ECO:0000259" key="3">
    <source>
        <dbReference type="Pfam" id="PF01557"/>
    </source>
</evidence>
<evidence type="ECO:0000256" key="1">
    <source>
        <dbReference type="ARBA" id="ARBA00010211"/>
    </source>
</evidence>
<name>A0ABW0U806_9BACI</name>
<organism evidence="4 5">
    <name type="scientific">Aliibacillus thermotolerans</name>
    <dbReference type="NCBI Taxonomy" id="1834418"/>
    <lineage>
        <taxon>Bacteria</taxon>
        <taxon>Bacillati</taxon>
        <taxon>Bacillota</taxon>
        <taxon>Bacilli</taxon>
        <taxon>Bacillales</taxon>
        <taxon>Bacillaceae</taxon>
        <taxon>Aliibacillus</taxon>
    </lineage>
</organism>
<comment type="similarity">
    <text evidence="1">Belongs to the FAH family.</text>
</comment>
<keyword evidence="4" id="KW-0378">Hydrolase</keyword>
<reference evidence="5" key="1">
    <citation type="journal article" date="2019" name="Int. J. Syst. Evol. Microbiol.">
        <title>The Global Catalogue of Microorganisms (GCM) 10K type strain sequencing project: providing services to taxonomists for standard genome sequencing and annotation.</title>
        <authorList>
            <consortium name="The Broad Institute Genomics Platform"/>
            <consortium name="The Broad Institute Genome Sequencing Center for Infectious Disease"/>
            <person name="Wu L."/>
            <person name="Ma J."/>
        </authorList>
    </citation>
    <scope>NUCLEOTIDE SEQUENCE [LARGE SCALE GENOMIC DNA]</scope>
    <source>
        <strain evidence="5">CGMCC 1.15790</strain>
    </source>
</reference>
<dbReference type="Proteomes" id="UP001596143">
    <property type="component" value="Unassembled WGS sequence"/>
</dbReference>
<dbReference type="InterPro" id="IPR011234">
    <property type="entry name" value="Fumarylacetoacetase-like_C"/>
</dbReference>
<sequence length="314" mass="35475">MKLVTYESVSGRRIGCIKEDHIIDLNGAYQALLEKENHPRAEEMANAYVPKDMRQFLQGGEESMAHAKKGMDYIWSHRDEEIKEKYIFPITATKLQAPIQNPEKIICVGLNYRDHIEEMGRELPTHPVIFAKYANTIIGPEDEIPLPHVTKQLDYEAELAFVIGRVAKNVREEDALDYVAGYTIANDVSARDLQMRTIEFLQGKTLDGSLPMGPWLVTKEEIEDPHSLDIKLSVNGEKRQHSNTKQLVFNVNHLVSFLSEIMTLVPGDIICTGTPGGVGAAREPQQFLQGGDVVRIEIEKIGTLENQVKEIDRW</sequence>
<dbReference type="PANTHER" id="PTHR42796:SF4">
    <property type="entry name" value="FUMARYLACETOACETATE HYDROLASE DOMAIN-CONTAINING PROTEIN 2A"/>
    <property type="match status" value="1"/>
</dbReference>
<evidence type="ECO:0000313" key="4">
    <source>
        <dbReference type="EMBL" id="MFC5628396.1"/>
    </source>
</evidence>
<dbReference type="EMBL" id="JBHSPF010000022">
    <property type="protein sequence ID" value="MFC5628396.1"/>
    <property type="molecule type" value="Genomic_DNA"/>
</dbReference>
<protein>
    <submittedName>
        <fullName evidence="4">Fumarylacetoacetate hydrolase family protein</fullName>
    </submittedName>
</protein>
<keyword evidence="2" id="KW-0479">Metal-binding</keyword>
<comment type="caution">
    <text evidence="4">The sequence shown here is derived from an EMBL/GenBank/DDBJ whole genome shotgun (WGS) entry which is preliminary data.</text>
</comment>
<gene>
    <name evidence="4" type="ORF">ACFPTR_05725</name>
</gene>
<dbReference type="GO" id="GO:0016787">
    <property type="term" value="F:hydrolase activity"/>
    <property type="evidence" value="ECO:0007669"/>
    <property type="project" value="UniProtKB-KW"/>
</dbReference>
<dbReference type="PANTHER" id="PTHR42796">
    <property type="entry name" value="FUMARYLACETOACETATE HYDROLASE DOMAIN-CONTAINING PROTEIN 2A-RELATED"/>
    <property type="match status" value="1"/>
</dbReference>
<dbReference type="Pfam" id="PF01557">
    <property type="entry name" value="FAA_hydrolase"/>
    <property type="match status" value="1"/>
</dbReference>
<dbReference type="Gene3D" id="3.90.850.10">
    <property type="entry name" value="Fumarylacetoacetase-like, C-terminal domain"/>
    <property type="match status" value="1"/>
</dbReference>
<feature type="domain" description="Fumarylacetoacetase-like C-terminal" evidence="3">
    <location>
        <begin position="104"/>
        <end position="308"/>
    </location>
</feature>
<dbReference type="InterPro" id="IPR051121">
    <property type="entry name" value="FAH"/>
</dbReference>
<evidence type="ECO:0000313" key="5">
    <source>
        <dbReference type="Proteomes" id="UP001596143"/>
    </source>
</evidence>
<proteinExistence type="inferred from homology"/>
<accession>A0ABW0U806</accession>
<dbReference type="InterPro" id="IPR036663">
    <property type="entry name" value="Fumarylacetoacetase_C_sf"/>
</dbReference>
<evidence type="ECO:0000256" key="2">
    <source>
        <dbReference type="ARBA" id="ARBA00022723"/>
    </source>
</evidence>